<dbReference type="Pfam" id="PF23571">
    <property type="entry name" value="GH3_M"/>
    <property type="match status" value="1"/>
</dbReference>
<gene>
    <name evidence="3" type="ORF">KL867_05390</name>
</gene>
<feature type="domain" description="GH3 C-terminal" evidence="2">
    <location>
        <begin position="448"/>
        <end position="530"/>
    </location>
</feature>
<dbReference type="InterPro" id="IPR055378">
    <property type="entry name" value="GH3_C"/>
</dbReference>
<dbReference type="RefSeq" id="WP_181824498.1">
    <property type="nucleotide sequence ID" value="NZ_JAHHDY010000008.1"/>
</dbReference>
<protein>
    <submittedName>
        <fullName evidence="3">GH3 auxin-responsive promoter family protein</fullName>
    </submittedName>
</protein>
<sequence>MQASLYQAARFEKNTHYSRQAQTSTLQEILKYSAPSVIGRALGLRLGMDVDAFRRQIPLHTYDGFSPFADRIAHGEKGITSNQHVLCLASSSGTTGKRKMIPITRKSHAVRQKARLAAAGYLVRALRNKALSHGRLMVTSSAAMMGETEGGVPFGYTSACSHSLNRSKYSARVVTPYPFDVMAIPNVRQRHIMSFLFAIRDPELRFISGSFPPFLLQIAGQLSEETPLLISMLRKGGVPDGIDLDGPTRKRLNRMLPADPNRADFLERILETKQTLKPLDIWPGLSALCTSSGVASDPYLPRIAKAFGPLPIFGGLYSSTEAIFGIHTDLDDGSATLAVNTGFFEFIPKCQWHASNPETVLAHEVVVGEEYRIVTTNFHGLMRYDIGDIVRITGWHNSAPRLTFLRRRGGQLSAVHEMTTEADIDQALSEVMSLRGITFRDAGVTLESGGTTQRYLWMLELEGDTPPINPDILASDLDNALGRSNIAYKNRREDYIPPPRVMLFSPGAIAQFLGRSTEPTTDDQLKPRRILYGTPDLITLIERGTSTSK</sequence>
<keyword evidence="4" id="KW-1185">Reference proteome</keyword>
<dbReference type="Proteomes" id="UP000763802">
    <property type="component" value="Unassembled WGS sequence"/>
</dbReference>
<dbReference type="InterPro" id="IPR004993">
    <property type="entry name" value="GH3"/>
</dbReference>
<dbReference type="InterPro" id="IPR055377">
    <property type="entry name" value="GH3_M"/>
</dbReference>
<evidence type="ECO:0000259" key="2">
    <source>
        <dbReference type="Pfam" id="PF23572"/>
    </source>
</evidence>
<comment type="caution">
    <text evidence="3">The sequence shown here is derived from an EMBL/GenBank/DDBJ whole genome shotgun (WGS) entry which is preliminary data.</text>
</comment>
<feature type="domain" description="GH3 middle" evidence="1">
    <location>
        <begin position="336"/>
        <end position="407"/>
    </location>
</feature>
<proteinExistence type="predicted"/>
<evidence type="ECO:0000313" key="4">
    <source>
        <dbReference type="Proteomes" id="UP000763802"/>
    </source>
</evidence>
<evidence type="ECO:0000259" key="1">
    <source>
        <dbReference type="Pfam" id="PF23571"/>
    </source>
</evidence>
<dbReference type="PANTHER" id="PTHR31901">
    <property type="entry name" value="GH3 DOMAIN-CONTAINING PROTEIN"/>
    <property type="match status" value="1"/>
</dbReference>
<dbReference type="Pfam" id="PF23572">
    <property type="entry name" value="GH3_C"/>
    <property type="match status" value="1"/>
</dbReference>
<accession>A0ABS5WMX5</accession>
<dbReference type="PANTHER" id="PTHR31901:SF9">
    <property type="entry name" value="GH3 DOMAIN-CONTAINING PROTEIN"/>
    <property type="match status" value="1"/>
</dbReference>
<dbReference type="EMBL" id="JAHHDY010000008">
    <property type="protein sequence ID" value="MBT3140472.1"/>
    <property type="molecule type" value="Genomic_DNA"/>
</dbReference>
<evidence type="ECO:0000313" key="3">
    <source>
        <dbReference type="EMBL" id="MBT3140472.1"/>
    </source>
</evidence>
<reference evidence="3 4" key="1">
    <citation type="submission" date="2021-05" db="EMBL/GenBank/DDBJ databases">
        <title>Draft genomes of marine bacteria isolated from model chitin particles.</title>
        <authorList>
            <person name="Datta M.S."/>
            <person name="Schwartzman J.A."/>
            <person name="Cordero O."/>
        </authorList>
    </citation>
    <scope>NUCLEOTIDE SEQUENCE [LARGE SCALE GENOMIC DNA]</scope>
    <source>
        <strain evidence="3 4">4E07</strain>
    </source>
</reference>
<organism evidence="3 4">
    <name type="scientific">Falsiruegeria litorea</name>
    <dbReference type="NCBI Taxonomy" id="1280831"/>
    <lineage>
        <taxon>Bacteria</taxon>
        <taxon>Pseudomonadati</taxon>
        <taxon>Pseudomonadota</taxon>
        <taxon>Alphaproteobacteria</taxon>
        <taxon>Rhodobacterales</taxon>
        <taxon>Roseobacteraceae</taxon>
        <taxon>Falsiruegeria</taxon>
    </lineage>
</organism>
<dbReference type="Pfam" id="PF03321">
    <property type="entry name" value="GH3"/>
    <property type="match status" value="1"/>
</dbReference>
<name>A0ABS5WMX5_9RHOB</name>